<gene>
    <name evidence="1" type="ORF">HGM15179_000071</name>
</gene>
<sequence length="229" mass="25740">MHVIFLWHTSVDAHLLEWHCATCKVVMQFQLKILAKHKQVGHLEPVAKGHVKLGVEYLEGWKLLSLSVQLASVFDYPHSKKVLIHTDETLSVHLSQPLLMEMLQCLNHLGLLLDEPHKRKGKTSLCSLLDAGGILVTADEEKTEVLNIFFASVFSGKTACPQDNCPPVLVDGVIEQNGPLLIQEEAVRELLSCLDVHKSMGPDEIHLRMMRELADELVKPLPTIYLAHW</sequence>
<dbReference type="GO" id="GO:0007508">
    <property type="term" value="P:larval heart development"/>
    <property type="evidence" value="ECO:0007669"/>
    <property type="project" value="TreeGrafter"/>
</dbReference>
<reference evidence="1" key="1">
    <citation type="submission" date="2019-04" db="EMBL/GenBank/DDBJ databases">
        <title>Genome assembly of Zosterops borbonicus 15179.</title>
        <authorList>
            <person name="Leroy T."/>
            <person name="Anselmetti Y."/>
            <person name="Tilak M.-K."/>
            <person name="Nabholz B."/>
        </authorList>
    </citation>
    <scope>NUCLEOTIDE SEQUENCE</scope>
    <source>
        <strain evidence="1">HGM_15179</strain>
        <tissue evidence="1">Muscle</tissue>
    </source>
</reference>
<dbReference type="PANTHER" id="PTHR33395">
    <property type="entry name" value="TRANSCRIPTASE, PUTATIVE-RELATED-RELATED"/>
    <property type="match status" value="1"/>
</dbReference>
<dbReference type="Proteomes" id="UP000796761">
    <property type="component" value="Unassembled WGS sequence"/>
</dbReference>
<evidence type="ECO:0000313" key="1">
    <source>
        <dbReference type="EMBL" id="TRZ27026.1"/>
    </source>
</evidence>
<keyword evidence="2" id="KW-1185">Reference proteome</keyword>
<dbReference type="EMBL" id="SWJQ01000001">
    <property type="protein sequence ID" value="TRZ27026.1"/>
    <property type="molecule type" value="Genomic_DNA"/>
</dbReference>
<organism evidence="1 2">
    <name type="scientific">Zosterops borbonicus</name>
    <dbReference type="NCBI Taxonomy" id="364589"/>
    <lineage>
        <taxon>Eukaryota</taxon>
        <taxon>Metazoa</taxon>
        <taxon>Chordata</taxon>
        <taxon>Craniata</taxon>
        <taxon>Vertebrata</taxon>
        <taxon>Euteleostomi</taxon>
        <taxon>Archelosauria</taxon>
        <taxon>Archosauria</taxon>
        <taxon>Dinosauria</taxon>
        <taxon>Saurischia</taxon>
        <taxon>Theropoda</taxon>
        <taxon>Coelurosauria</taxon>
        <taxon>Aves</taxon>
        <taxon>Neognathae</taxon>
        <taxon>Neoaves</taxon>
        <taxon>Telluraves</taxon>
        <taxon>Australaves</taxon>
        <taxon>Passeriformes</taxon>
        <taxon>Sylvioidea</taxon>
        <taxon>Zosteropidae</taxon>
        <taxon>Zosterops</taxon>
    </lineage>
</organism>
<dbReference type="GO" id="GO:0031012">
    <property type="term" value="C:extracellular matrix"/>
    <property type="evidence" value="ECO:0007669"/>
    <property type="project" value="TreeGrafter"/>
</dbReference>
<dbReference type="GO" id="GO:0061343">
    <property type="term" value="P:cell adhesion involved in heart morphogenesis"/>
    <property type="evidence" value="ECO:0007669"/>
    <property type="project" value="TreeGrafter"/>
</dbReference>
<dbReference type="AlphaFoldDB" id="A0A8K1H026"/>
<accession>A0A8K1H026</accession>
<proteinExistence type="predicted"/>
<dbReference type="OrthoDB" id="416454at2759"/>
<evidence type="ECO:0000313" key="2">
    <source>
        <dbReference type="Proteomes" id="UP000796761"/>
    </source>
</evidence>
<protein>
    <submittedName>
        <fullName evidence="1">Uncharacterized protein</fullName>
    </submittedName>
</protein>
<name>A0A8K1H026_9PASS</name>
<comment type="caution">
    <text evidence="1">The sequence shown here is derived from an EMBL/GenBank/DDBJ whole genome shotgun (WGS) entry which is preliminary data.</text>
</comment>
<dbReference type="PANTHER" id="PTHR33395:SF22">
    <property type="entry name" value="REVERSE TRANSCRIPTASE DOMAIN-CONTAINING PROTEIN"/>
    <property type="match status" value="1"/>
</dbReference>